<reference evidence="2" key="1">
    <citation type="journal article" date="2012" name="MBio">
        <title>Comparative genome analysis of Trichophyton rubrum and related dermatophytes reveals candidate genes involved in infection.</title>
        <authorList>
            <person name="Martinez D.A."/>
            <person name="Oliver B.G."/>
            <person name="Graeser Y."/>
            <person name="Goldberg J.M."/>
            <person name="Li W."/>
            <person name="Martinez-Rossi N.M."/>
            <person name="Monod M."/>
            <person name="Shelest E."/>
            <person name="Barton R.C."/>
            <person name="Birch E."/>
            <person name="Brakhage A.A."/>
            <person name="Chen Z."/>
            <person name="Gurr S.J."/>
            <person name="Heiman D."/>
            <person name="Heitman J."/>
            <person name="Kosti I."/>
            <person name="Rossi A."/>
            <person name="Saif S."/>
            <person name="Samalova M."/>
            <person name="Saunders C.W."/>
            <person name="Shea T."/>
            <person name="Summerbell R.C."/>
            <person name="Xu J."/>
            <person name="Young S."/>
            <person name="Zeng Q."/>
            <person name="Birren B.W."/>
            <person name="Cuomo C.A."/>
            <person name="White T.C."/>
        </authorList>
    </citation>
    <scope>NUCLEOTIDE SEQUENCE [LARGE SCALE GENOMIC DNA]</scope>
    <source>
        <strain evidence="2">CBS 112818</strain>
    </source>
</reference>
<name>F2RVC8_TRIT1</name>
<sequence length="114" mass="13285">EFEAIWRENERTGVPRSVLSDTLSVAITQLDEELQKSELWDNIPLRKATLKDALPKLLIEKIGLETLLERIPDNYLRSIFGSYLASRFVYEYGPNPSQFAFFDFMGKRMPKEEI</sequence>
<feature type="non-terminal residue" evidence="1">
    <location>
        <position position="1"/>
    </location>
</feature>
<organism evidence="1 2">
    <name type="scientific">Trichophyton tonsurans (strain CBS 112818)</name>
    <name type="common">Scalp ringworm fungus</name>
    <dbReference type="NCBI Taxonomy" id="647933"/>
    <lineage>
        <taxon>Eukaryota</taxon>
        <taxon>Fungi</taxon>
        <taxon>Dikarya</taxon>
        <taxon>Ascomycota</taxon>
        <taxon>Pezizomycotina</taxon>
        <taxon>Eurotiomycetes</taxon>
        <taxon>Eurotiomycetidae</taxon>
        <taxon>Onygenales</taxon>
        <taxon>Arthrodermataceae</taxon>
        <taxon>Trichophyton</taxon>
    </lineage>
</organism>
<accession>F2RVC8</accession>
<protein>
    <submittedName>
        <fullName evidence="1">NAD+ dependent glutamate dehydrogenase</fullName>
    </submittedName>
</protein>
<keyword evidence="2" id="KW-1185">Reference proteome</keyword>
<dbReference type="EMBL" id="GG698487">
    <property type="protein sequence ID" value="EGD95277.1"/>
    <property type="molecule type" value="Genomic_DNA"/>
</dbReference>
<dbReference type="Proteomes" id="UP000009172">
    <property type="component" value="Unassembled WGS sequence"/>
</dbReference>
<evidence type="ECO:0000313" key="1">
    <source>
        <dbReference type="EMBL" id="EGD95277.1"/>
    </source>
</evidence>
<evidence type="ECO:0000313" key="2">
    <source>
        <dbReference type="Proteomes" id="UP000009172"/>
    </source>
</evidence>
<dbReference type="AlphaFoldDB" id="F2RVC8"/>
<gene>
    <name evidence="1" type="ORF">TESG_02767</name>
</gene>
<proteinExistence type="predicted"/>
<dbReference type="HOGENOM" id="CLU_2127104_0_0_1"/>